<reference evidence="2 3" key="1">
    <citation type="journal article" date="2016" name="Genome Announc.">
        <title>Complete genome sequence of the hyperthermophilic and piezophilic archaeon Thermococcus barophilus Ch5, capable of growth at the expense of hydrogenogenesis from carbon monoxide and formate.</title>
        <authorList>
            <person name="Oger P."/>
            <person name="Sokolova T.G."/>
            <person name="Kozhevnikova D.A."/>
            <person name="Taranov E.A."/>
            <person name="Vannier P."/>
            <person name="Lee H.S."/>
            <person name="Kwon K.K."/>
            <person name="Kang S.G."/>
            <person name="Lee J.H."/>
            <person name="Bonch-Osmolovskaya E.A."/>
            <person name="Lebedinsky A.V."/>
        </authorList>
    </citation>
    <scope>NUCLEOTIDE SEQUENCE [LARGE SCALE GENOMIC DNA]</scope>
    <source>
        <strain evidence="3">Ch5</strain>
    </source>
</reference>
<dbReference type="InterPro" id="IPR027268">
    <property type="entry name" value="Peptidase_M4/M1_CTD_sf"/>
</dbReference>
<evidence type="ECO:0000259" key="1">
    <source>
        <dbReference type="Pfam" id="PF01433"/>
    </source>
</evidence>
<dbReference type="PATRIC" id="fig|55802.8.peg.1831"/>
<evidence type="ECO:0000313" key="2">
    <source>
        <dbReference type="EMBL" id="ALM75757.1"/>
    </source>
</evidence>
<dbReference type="SUPFAM" id="SSF55486">
    <property type="entry name" value="Metalloproteases ('zincins'), catalytic domain"/>
    <property type="match status" value="1"/>
</dbReference>
<keyword evidence="2" id="KW-0645">Protease</keyword>
<keyword evidence="2" id="KW-0031">Aminopeptidase</keyword>
<name>A0A0S1XD92_THEBA</name>
<dbReference type="GO" id="GO:0004177">
    <property type="term" value="F:aminopeptidase activity"/>
    <property type="evidence" value="ECO:0007669"/>
    <property type="project" value="UniProtKB-KW"/>
</dbReference>
<gene>
    <name evidence="2" type="ORF">TBCH5v1_1848</name>
</gene>
<proteinExistence type="predicted"/>
<keyword evidence="2" id="KW-0378">Hydrolase</keyword>
<dbReference type="Proteomes" id="UP000066042">
    <property type="component" value="Chromosome"/>
</dbReference>
<dbReference type="RefSeq" id="WP_056934300.1">
    <property type="nucleotide sequence ID" value="NZ_CP013050.1"/>
</dbReference>
<protein>
    <submittedName>
        <fullName evidence="2">Aminopeptidase N</fullName>
    </submittedName>
</protein>
<dbReference type="GO" id="GO:0008237">
    <property type="term" value="F:metallopeptidase activity"/>
    <property type="evidence" value="ECO:0007669"/>
    <property type="project" value="InterPro"/>
</dbReference>
<dbReference type="Pfam" id="PF01433">
    <property type="entry name" value="Peptidase_M1"/>
    <property type="match status" value="1"/>
</dbReference>
<sequence>MKIHLIVVIILTTLIVMCISSHRTELRELQFSPTANAKRLFEASWENNTANESISLSIIFDGWNATIKGTQEIELSLSSSSVIPFLFENSSILRFDLEKIEVYGAKVSVKAFYDGKYGVLLLNVTPTRSTQKIRLFYTSHYQPLLDINMRDPIEWHMKSTKDYFYIPPEAYMFLSKLRGKFTIKVLHYSTDYTLAGILKLRNGKYKPLLPEEDAFHTDGKRLYILLGRWYIYESTIKIYDRNIKVIALTDEGNVTNALSKILKVYSSHLIPYPYDELIYIRFKGHRSEYEGYGLYGGALGTQFKRVIPHEVAHNWFAMYADLGILNEPFAVYTSSLYNLTSEQVDKWEGLCLSLKDKTPIARINGITRQNMNTLYQRGGFILRSLQFVVGNETFFKGLRELLGICHAKECTKTEETLNLIKEIYENLTNKDLDWFFKEWFYTADYPNFTVSSLKVIQNGNYYRLILNITEKNGFAMPLEVKIVTPTENITKRIFVNGSAILGVELKEKPLRVIIDPNDWMINADGSNYRVNWENFMLEKIEKEAMELNGVEIVVN</sequence>
<dbReference type="STRING" id="55802.TBCH5v1_1848"/>
<feature type="domain" description="Peptidase M1 membrane alanine aminopeptidase" evidence="1">
    <location>
        <begin position="302"/>
        <end position="439"/>
    </location>
</feature>
<organism evidence="2 3">
    <name type="scientific">Thermococcus barophilus</name>
    <dbReference type="NCBI Taxonomy" id="55802"/>
    <lineage>
        <taxon>Archaea</taxon>
        <taxon>Methanobacteriati</taxon>
        <taxon>Methanobacteriota</taxon>
        <taxon>Thermococci</taxon>
        <taxon>Thermococcales</taxon>
        <taxon>Thermococcaceae</taxon>
        <taxon>Thermococcus</taxon>
    </lineage>
</organism>
<dbReference type="InterPro" id="IPR014782">
    <property type="entry name" value="Peptidase_M1_dom"/>
</dbReference>
<dbReference type="Gene3D" id="1.10.390.10">
    <property type="entry name" value="Neutral Protease Domain 2"/>
    <property type="match status" value="1"/>
</dbReference>
<evidence type="ECO:0000313" key="3">
    <source>
        <dbReference type="Proteomes" id="UP000066042"/>
    </source>
</evidence>
<dbReference type="GeneID" id="26137087"/>
<dbReference type="AlphaFoldDB" id="A0A0S1XD92"/>
<dbReference type="EMBL" id="CP013050">
    <property type="protein sequence ID" value="ALM75757.1"/>
    <property type="molecule type" value="Genomic_DNA"/>
</dbReference>
<accession>A0A0S1XD92</accession>
<dbReference type="GO" id="GO:0008270">
    <property type="term" value="F:zinc ion binding"/>
    <property type="evidence" value="ECO:0007669"/>
    <property type="project" value="InterPro"/>
</dbReference>